<evidence type="ECO:0000256" key="2">
    <source>
        <dbReference type="ARBA" id="ARBA00022723"/>
    </source>
</evidence>
<keyword evidence="5" id="KW-0805">Transcription regulation</keyword>
<dbReference type="PROSITE" id="PS01119">
    <property type="entry name" value="COPPER_FIST_1"/>
    <property type="match status" value="1"/>
</dbReference>
<dbReference type="PANTHER" id="PTHR28088">
    <property type="entry name" value="TRANSCRIPTIONAL ACTIVATOR HAA1-RELATED"/>
    <property type="match status" value="1"/>
</dbReference>
<feature type="compositionally biased region" description="Polar residues" evidence="8">
    <location>
        <begin position="100"/>
        <end position="111"/>
    </location>
</feature>
<dbReference type="SMART" id="SM01090">
    <property type="entry name" value="Copper-fist"/>
    <property type="match status" value="1"/>
</dbReference>
<keyword evidence="3" id="KW-0862">Zinc</keyword>
<dbReference type="OrthoDB" id="5600085at2759"/>
<dbReference type="PANTHER" id="PTHR28088:SF9">
    <property type="entry name" value="TRANSCRIPTION FACTOR GRISEA, PUTATIVE (AFU_ORTHOLOGUE AFUA_1G13190)-RELATED"/>
    <property type="match status" value="1"/>
</dbReference>
<evidence type="ECO:0000256" key="3">
    <source>
        <dbReference type="ARBA" id="ARBA00022833"/>
    </source>
</evidence>
<name>A0A1L7X7E5_9HELO</name>
<dbReference type="EMBL" id="FJOG01000017">
    <property type="protein sequence ID" value="CZR60945.1"/>
    <property type="molecule type" value="Genomic_DNA"/>
</dbReference>
<dbReference type="FunFam" id="3.90.430.10:FF:000001">
    <property type="entry name" value="Copper fist DNA-binding protein"/>
    <property type="match status" value="1"/>
</dbReference>
<dbReference type="Pfam" id="PF00649">
    <property type="entry name" value="Copper-fist"/>
    <property type="match status" value="1"/>
</dbReference>
<comment type="subcellular location">
    <subcellularLocation>
        <location evidence="1">Nucleus</location>
    </subcellularLocation>
</comment>
<dbReference type="PRINTS" id="PR00617">
    <property type="entry name" value="COPPERFIST"/>
</dbReference>
<gene>
    <name evidence="10" type="ORF">PAC_10841</name>
</gene>
<dbReference type="GO" id="GO:0005634">
    <property type="term" value="C:nucleus"/>
    <property type="evidence" value="ECO:0007669"/>
    <property type="project" value="UniProtKB-SubCell"/>
</dbReference>
<keyword evidence="7" id="KW-0539">Nucleus</keyword>
<evidence type="ECO:0000259" key="9">
    <source>
        <dbReference type="PROSITE" id="PS50073"/>
    </source>
</evidence>
<evidence type="ECO:0000256" key="6">
    <source>
        <dbReference type="ARBA" id="ARBA00023163"/>
    </source>
</evidence>
<dbReference type="GO" id="GO:0000981">
    <property type="term" value="F:DNA-binding transcription factor activity, RNA polymerase II-specific"/>
    <property type="evidence" value="ECO:0007669"/>
    <property type="project" value="TreeGrafter"/>
</dbReference>
<feature type="compositionally biased region" description="Low complexity" evidence="8">
    <location>
        <begin position="458"/>
        <end position="472"/>
    </location>
</feature>
<dbReference type="PROSITE" id="PS50073">
    <property type="entry name" value="COPPER_FIST_2"/>
    <property type="match status" value="1"/>
</dbReference>
<accession>A0A1L7X7E5</accession>
<feature type="region of interest" description="Disordered" evidence="8">
    <location>
        <begin position="83"/>
        <end position="115"/>
    </location>
</feature>
<organism evidence="10 11">
    <name type="scientific">Phialocephala subalpina</name>
    <dbReference type="NCBI Taxonomy" id="576137"/>
    <lineage>
        <taxon>Eukaryota</taxon>
        <taxon>Fungi</taxon>
        <taxon>Dikarya</taxon>
        <taxon>Ascomycota</taxon>
        <taxon>Pezizomycotina</taxon>
        <taxon>Leotiomycetes</taxon>
        <taxon>Helotiales</taxon>
        <taxon>Mollisiaceae</taxon>
        <taxon>Phialocephala</taxon>
        <taxon>Phialocephala fortinii species complex</taxon>
    </lineage>
</organism>
<dbReference type="InterPro" id="IPR051763">
    <property type="entry name" value="Copper_Homeo_Regul"/>
</dbReference>
<protein>
    <submittedName>
        <fullName evidence="10">Related to putative copper-activated transcription factor</fullName>
    </submittedName>
</protein>
<feature type="domain" description="Copper-fist" evidence="9">
    <location>
        <begin position="1"/>
        <end position="41"/>
    </location>
</feature>
<reference evidence="10 11" key="1">
    <citation type="submission" date="2016-03" db="EMBL/GenBank/DDBJ databases">
        <authorList>
            <person name="Ploux O."/>
        </authorList>
    </citation>
    <scope>NUCLEOTIDE SEQUENCE [LARGE SCALE GENOMIC DNA]</scope>
    <source>
        <strain evidence="10 11">UAMH 11012</strain>
    </source>
</reference>
<dbReference type="Gene3D" id="3.90.430.10">
    <property type="entry name" value="Copper fist DNA-binding domain"/>
    <property type="match status" value="1"/>
</dbReference>
<sequence>MPLINGMKMACEPCIRGHRSTKCTHANERLMVPVRKPGRPLSACPHPRDQSCGCGSVTAAIPRKQACGCGTVVQSAAQVVPRPANGASDLPSPTKPSFKVQKTSRPPSSRKQSFDPVNLERMDMNHVNIQPFEQRPRNVPVAFTNGYTMANPAPVYGFAPQYANIQPQYGMVPMQPPPHPNGINGSVVPHPGTNGYSNGVHHQNGNSLEHVVESPLATPITFGSGDSGKFTNGHSYIEPSKGGMNGQTNGSNGGSCCAPRQKSHSNSSSTSSISEPSESQQGSCCSSKAGNPALNKETKSNGTSTQTTPQIPHQTLPQNGMPFNPGLYQQFVPQPTVFTYPPTYGSWQNPLQPSAWREGIRSNYAQAEIPIPPGSLAFNTPPMSESLDTIHTCGCGDTCQCIGCAAHPYNDATQNYVRSAYASMSIERPSSEVYSNGHPPTNGSTNGNVSTQNQNTDSIASPTAHTPTSTTSGNGDEQNLPENDFLFVNYPFTGEGCGGTEHECPCGDDCACIGCTIHGNGFQEDIPMPCCGEKENCPCGDDCSCIGCEIHKSKPASAVVASCCK</sequence>
<dbReference type="GO" id="GO:0005507">
    <property type="term" value="F:copper ion binding"/>
    <property type="evidence" value="ECO:0007669"/>
    <property type="project" value="InterPro"/>
</dbReference>
<keyword evidence="4" id="KW-0186">Copper</keyword>
<dbReference type="STRING" id="576137.A0A1L7X7E5"/>
<evidence type="ECO:0000313" key="11">
    <source>
        <dbReference type="Proteomes" id="UP000184330"/>
    </source>
</evidence>
<feature type="compositionally biased region" description="Polar residues" evidence="8">
    <location>
        <begin position="432"/>
        <end position="457"/>
    </location>
</feature>
<dbReference type="GO" id="GO:0045944">
    <property type="term" value="P:positive regulation of transcription by RNA polymerase II"/>
    <property type="evidence" value="ECO:0007669"/>
    <property type="project" value="TreeGrafter"/>
</dbReference>
<dbReference type="GO" id="GO:0000978">
    <property type="term" value="F:RNA polymerase II cis-regulatory region sequence-specific DNA binding"/>
    <property type="evidence" value="ECO:0007669"/>
    <property type="project" value="TreeGrafter"/>
</dbReference>
<dbReference type="Proteomes" id="UP000184330">
    <property type="component" value="Unassembled WGS sequence"/>
</dbReference>
<feature type="compositionally biased region" description="Low complexity" evidence="8">
    <location>
        <begin position="264"/>
        <end position="283"/>
    </location>
</feature>
<feature type="region of interest" description="Disordered" evidence="8">
    <location>
        <begin position="219"/>
        <end position="326"/>
    </location>
</feature>
<dbReference type="InterPro" id="IPR001083">
    <property type="entry name" value="Cu_fist_DNA-bd_dom"/>
</dbReference>
<feature type="region of interest" description="Disordered" evidence="8">
    <location>
        <begin position="428"/>
        <end position="480"/>
    </location>
</feature>
<dbReference type="SUPFAM" id="SSF57879">
    <property type="entry name" value="Zinc domain conserved in yeast copper-regulated transcription factors"/>
    <property type="match status" value="1"/>
</dbReference>
<dbReference type="InterPro" id="IPR036395">
    <property type="entry name" value="Cu_fist_DNA-bd_dom_sf"/>
</dbReference>
<dbReference type="AlphaFoldDB" id="A0A1L7X7E5"/>
<feature type="compositionally biased region" description="Polar residues" evidence="8">
    <location>
        <begin position="300"/>
        <end position="318"/>
    </location>
</feature>
<dbReference type="GO" id="GO:0006878">
    <property type="term" value="P:intracellular copper ion homeostasis"/>
    <property type="evidence" value="ECO:0007669"/>
    <property type="project" value="TreeGrafter"/>
</dbReference>
<evidence type="ECO:0000256" key="4">
    <source>
        <dbReference type="ARBA" id="ARBA00023008"/>
    </source>
</evidence>
<evidence type="ECO:0000313" key="10">
    <source>
        <dbReference type="EMBL" id="CZR60945.1"/>
    </source>
</evidence>
<keyword evidence="6" id="KW-0804">Transcription</keyword>
<proteinExistence type="predicted"/>
<evidence type="ECO:0000256" key="5">
    <source>
        <dbReference type="ARBA" id="ARBA00023015"/>
    </source>
</evidence>
<evidence type="ECO:0000256" key="7">
    <source>
        <dbReference type="ARBA" id="ARBA00023242"/>
    </source>
</evidence>
<dbReference type="GO" id="GO:0006879">
    <property type="term" value="P:intracellular iron ion homeostasis"/>
    <property type="evidence" value="ECO:0007669"/>
    <property type="project" value="TreeGrafter"/>
</dbReference>
<keyword evidence="2" id="KW-0479">Metal-binding</keyword>
<evidence type="ECO:0000256" key="8">
    <source>
        <dbReference type="SAM" id="MobiDB-lite"/>
    </source>
</evidence>
<keyword evidence="11" id="KW-1185">Reference proteome</keyword>
<evidence type="ECO:0000256" key="1">
    <source>
        <dbReference type="ARBA" id="ARBA00004123"/>
    </source>
</evidence>
<dbReference type="SMART" id="SM00412">
    <property type="entry name" value="Cu_FIST"/>
    <property type="match status" value="1"/>
</dbReference>